<dbReference type="GO" id="GO:0006260">
    <property type="term" value="P:DNA replication"/>
    <property type="evidence" value="ECO:0007669"/>
    <property type="project" value="UniProtKB-KW"/>
</dbReference>
<dbReference type="CDD" id="cd06257">
    <property type="entry name" value="DnaJ"/>
    <property type="match status" value="1"/>
</dbReference>
<organism evidence="3 4">
    <name type="scientific">Flavonifractor plautii</name>
    <name type="common">Fusobacterium plautii</name>
    <dbReference type="NCBI Taxonomy" id="292800"/>
    <lineage>
        <taxon>Bacteria</taxon>
        <taxon>Bacillati</taxon>
        <taxon>Bacillota</taxon>
        <taxon>Clostridia</taxon>
        <taxon>Eubacteriales</taxon>
        <taxon>Oscillospiraceae</taxon>
        <taxon>Flavonifractor</taxon>
    </lineage>
</organism>
<dbReference type="SUPFAM" id="SSF46565">
    <property type="entry name" value="Chaperone J-domain"/>
    <property type="match status" value="1"/>
</dbReference>
<dbReference type="EMBL" id="WKPR01000027">
    <property type="protein sequence ID" value="MSB21824.1"/>
    <property type="molecule type" value="Genomic_DNA"/>
</dbReference>
<name>A0A6I2R552_FLAPL</name>
<dbReference type="PROSITE" id="PS50076">
    <property type="entry name" value="DNAJ_2"/>
    <property type="match status" value="1"/>
</dbReference>
<dbReference type="SMART" id="SM00271">
    <property type="entry name" value="DnaJ"/>
    <property type="match status" value="1"/>
</dbReference>
<evidence type="ECO:0000313" key="4">
    <source>
        <dbReference type="Proteomes" id="UP000434475"/>
    </source>
</evidence>
<accession>A0A6I2R552</accession>
<evidence type="ECO:0000259" key="2">
    <source>
        <dbReference type="PROSITE" id="PS50076"/>
    </source>
</evidence>
<sequence length="170" mass="19612">MAERKQYASLEFYEKKLGKVMERLGIEPEQYDWDCNRTGCWVQFHYKGSLYRFEHSVQNAQARGHNLSYGSDAFAQVVLALEDLARLVDRGIYDLQNWIAGMKSLPPAQSLPDFCAILGLDHLPQSEEEIKKAFREMAMVNHPDKGGSDVFMRALLAAKQEAEEWLRQRQ</sequence>
<comment type="caution">
    <text evidence="3">The sequence shown here is derived from an EMBL/GenBank/DDBJ whole genome shotgun (WGS) entry which is preliminary data.</text>
</comment>
<evidence type="ECO:0000313" key="3">
    <source>
        <dbReference type="EMBL" id="MSB21824.1"/>
    </source>
</evidence>
<dbReference type="Gene3D" id="1.10.287.110">
    <property type="entry name" value="DnaJ domain"/>
    <property type="match status" value="1"/>
</dbReference>
<dbReference type="InterPro" id="IPR001623">
    <property type="entry name" value="DnaJ_domain"/>
</dbReference>
<gene>
    <name evidence="3" type="ORF">GKE97_20300</name>
</gene>
<dbReference type="Proteomes" id="UP000434475">
    <property type="component" value="Unassembled WGS sequence"/>
</dbReference>
<proteinExistence type="predicted"/>
<dbReference type="AlphaFoldDB" id="A0A6I2R552"/>
<feature type="domain" description="J" evidence="2">
    <location>
        <begin position="113"/>
        <end position="170"/>
    </location>
</feature>
<dbReference type="RefSeq" id="WP_108981961.1">
    <property type="nucleotide sequence ID" value="NZ_WKPR01000027.1"/>
</dbReference>
<keyword evidence="1" id="KW-0235">DNA replication</keyword>
<protein>
    <submittedName>
        <fullName evidence="3">DnaJ domain-containing protein</fullName>
    </submittedName>
</protein>
<dbReference type="InterPro" id="IPR036869">
    <property type="entry name" value="J_dom_sf"/>
</dbReference>
<evidence type="ECO:0000256" key="1">
    <source>
        <dbReference type="ARBA" id="ARBA00022705"/>
    </source>
</evidence>
<reference evidence="3 4" key="1">
    <citation type="journal article" date="2019" name="Nat. Med.">
        <title>A library of human gut bacterial isolates paired with longitudinal multiomics data enables mechanistic microbiome research.</title>
        <authorList>
            <person name="Poyet M."/>
            <person name="Groussin M."/>
            <person name="Gibbons S.M."/>
            <person name="Avila-Pacheco J."/>
            <person name="Jiang X."/>
            <person name="Kearney S.M."/>
            <person name="Perrotta A.R."/>
            <person name="Berdy B."/>
            <person name="Zhao S."/>
            <person name="Lieberman T.D."/>
            <person name="Swanson P.K."/>
            <person name="Smith M."/>
            <person name="Roesemann S."/>
            <person name="Alexander J.E."/>
            <person name="Rich S.A."/>
            <person name="Livny J."/>
            <person name="Vlamakis H."/>
            <person name="Clish C."/>
            <person name="Bullock K."/>
            <person name="Deik A."/>
            <person name="Scott J."/>
            <person name="Pierce K.A."/>
            <person name="Xavier R.J."/>
            <person name="Alm E.J."/>
        </authorList>
    </citation>
    <scope>NUCLEOTIDE SEQUENCE [LARGE SCALE GENOMIC DNA]</scope>
    <source>
        <strain evidence="3 4">BIOML-A2</strain>
    </source>
</reference>